<evidence type="ECO:0000256" key="3">
    <source>
        <dbReference type="ARBA" id="ARBA00022448"/>
    </source>
</evidence>
<feature type="transmembrane region" description="Helical" evidence="8">
    <location>
        <begin position="291"/>
        <end position="310"/>
    </location>
</feature>
<comment type="subcellular location">
    <subcellularLocation>
        <location evidence="1">Cell membrane</location>
        <topology evidence="1">Multi-pass membrane protein</topology>
    </subcellularLocation>
</comment>
<keyword evidence="3" id="KW-0813">Transport</keyword>
<accession>A0A1M4YEN3</accession>
<dbReference type="Gene3D" id="3.40.1710.10">
    <property type="entry name" value="abc type-2 transporter like domain"/>
    <property type="match status" value="1"/>
</dbReference>
<keyword evidence="11" id="KW-1185">Reference proteome</keyword>
<organism evidence="10 11">
    <name type="scientific">Flavisolibacter ginsengisoli DSM 18119</name>
    <dbReference type="NCBI Taxonomy" id="1121884"/>
    <lineage>
        <taxon>Bacteria</taxon>
        <taxon>Pseudomonadati</taxon>
        <taxon>Bacteroidota</taxon>
        <taxon>Chitinophagia</taxon>
        <taxon>Chitinophagales</taxon>
        <taxon>Chitinophagaceae</taxon>
        <taxon>Flavisolibacter</taxon>
    </lineage>
</organism>
<evidence type="ECO:0000313" key="11">
    <source>
        <dbReference type="Proteomes" id="UP000184048"/>
    </source>
</evidence>
<dbReference type="RefSeq" id="WP_072834895.1">
    <property type="nucleotide sequence ID" value="NZ_FQUU01000005.1"/>
</dbReference>
<keyword evidence="7 8" id="KW-0472">Membrane</keyword>
<dbReference type="AlphaFoldDB" id="A0A1M4YEN3"/>
<feature type="transmembrane region" description="Helical" evidence="8">
    <location>
        <begin position="20"/>
        <end position="40"/>
    </location>
</feature>
<dbReference type="OrthoDB" id="9808686at2"/>
<dbReference type="InterPro" id="IPR047817">
    <property type="entry name" value="ABC2_TM_bact-type"/>
</dbReference>
<evidence type="ECO:0000256" key="4">
    <source>
        <dbReference type="ARBA" id="ARBA00022475"/>
    </source>
</evidence>
<dbReference type="InterPro" id="IPR051449">
    <property type="entry name" value="ABC-2_transporter_component"/>
</dbReference>
<comment type="similarity">
    <text evidence="2">Belongs to the ABC-2 integral membrane protein family.</text>
</comment>
<sequence>MRTLRFLLEKEFRQIFRNPAILRVIFVVPILQLLLLPWAADYEVRNIKLAVIDHDHSSYTRQMISKITSSGYFLLDQYTNSYKEALVDIEKNRADIILEIPAHFEKDLTRENEAIVLLSIDAINGVKAGLGASYLQSIIHDFNNEVRSKWIQLPRFNPEVNIDIRPSNWYNPLMNYKFFMVPGILVMLVTIVGSFLTCLNIVKEKEVGTIEQINVTPIKKYHFILGKLIPFWFLGIIILSIGLFIAWLLYSIVPVGSLFTIYVFAAVYLLAVLGFGLLISSFASSQQQAMLITFFLFMVFILLGGLYTPIESMPIWAQWFTRFNPVTYFIEVMRLVVLKGSDLSDITRHIITVFGFAIVLNTWAIISYRKRSS</sequence>
<feature type="domain" description="ABC transmembrane type-2" evidence="9">
    <location>
        <begin position="136"/>
        <end position="371"/>
    </location>
</feature>
<feature type="transmembrane region" description="Helical" evidence="8">
    <location>
        <begin position="259"/>
        <end position="279"/>
    </location>
</feature>
<reference evidence="10 11" key="1">
    <citation type="submission" date="2016-11" db="EMBL/GenBank/DDBJ databases">
        <authorList>
            <person name="Jaros S."/>
            <person name="Januszkiewicz K."/>
            <person name="Wedrychowicz H."/>
        </authorList>
    </citation>
    <scope>NUCLEOTIDE SEQUENCE [LARGE SCALE GENOMIC DNA]</scope>
    <source>
        <strain evidence="10 11">DSM 18119</strain>
    </source>
</reference>
<dbReference type="GO" id="GO:0005886">
    <property type="term" value="C:plasma membrane"/>
    <property type="evidence" value="ECO:0007669"/>
    <property type="project" value="UniProtKB-SubCell"/>
</dbReference>
<evidence type="ECO:0000256" key="7">
    <source>
        <dbReference type="ARBA" id="ARBA00023136"/>
    </source>
</evidence>
<dbReference type="EMBL" id="FQUU01000005">
    <property type="protein sequence ID" value="SHF04284.1"/>
    <property type="molecule type" value="Genomic_DNA"/>
</dbReference>
<feature type="transmembrane region" description="Helical" evidence="8">
    <location>
        <begin position="346"/>
        <end position="366"/>
    </location>
</feature>
<feature type="transmembrane region" description="Helical" evidence="8">
    <location>
        <begin position="178"/>
        <end position="202"/>
    </location>
</feature>
<protein>
    <submittedName>
        <fullName evidence="10">ABC-2 type transport system permease protein</fullName>
    </submittedName>
</protein>
<evidence type="ECO:0000313" key="10">
    <source>
        <dbReference type="EMBL" id="SHF04284.1"/>
    </source>
</evidence>
<evidence type="ECO:0000256" key="8">
    <source>
        <dbReference type="SAM" id="Phobius"/>
    </source>
</evidence>
<dbReference type="Pfam" id="PF12698">
    <property type="entry name" value="ABC2_membrane_3"/>
    <property type="match status" value="1"/>
</dbReference>
<gene>
    <name evidence="10" type="ORF">SAMN02745131_01697</name>
</gene>
<dbReference type="PANTHER" id="PTHR30294:SF29">
    <property type="entry name" value="MULTIDRUG ABC TRANSPORTER PERMEASE YBHS-RELATED"/>
    <property type="match status" value="1"/>
</dbReference>
<proteinExistence type="inferred from homology"/>
<dbReference type="PANTHER" id="PTHR30294">
    <property type="entry name" value="MEMBRANE COMPONENT OF ABC TRANSPORTER YHHJ-RELATED"/>
    <property type="match status" value="1"/>
</dbReference>
<feature type="transmembrane region" description="Helical" evidence="8">
    <location>
        <begin position="229"/>
        <end position="253"/>
    </location>
</feature>
<keyword evidence="5 8" id="KW-0812">Transmembrane</keyword>
<evidence type="ECO:0000256" key="6">
    <source>
        <dbReference type="ARBA" id="ARBA00022989"/>
    </source>
</evidence>
<name>A0A1M4YEN3_9BACT</name>
<dbReference type="PROSITE" id="PS51012">
    <property type="entry name" value="ABC_TM2"/>
    <property type="match status" value="1"/>
</dbReference>
<dbReference type="GO" id="GO:0140359">
    <property type="term" value="F:ABC-type transporter activity"/>
    <property type="evidence" value="ECO:0007669"/>
    <property type="project" value="InterPro"/>
</dbReference>
<evidence type="ECO:0000256" key="2">
    <source>
        <dbReference type="ARBA" id="ARBA00007783"/>
    </source>
</evidence>
<evidence type="ECO:0000256" key="1">
    <source>
        <dbReference type="ARBA" id="ARBA00004651"/>
    </source>
</evidence>
<dbReference type="Proteomes" id="UP000184048">
    <property type="component" value="Unassembled WGS sequence"/>
</dbReference>
<evidence type="ECO:0000256" key="5">
    <source>
        <dbReference type="ARBA" id="ARBA00022692"/>
    </source>
</evidence>
<keyword evidence="6 8" id="KW-1133">Transmembrane helix</keyword>
<evidence type="ECO:0000259" key="9">
    <source>
        <dbReference type="PROSITE" id="PS51012"/>
    </source>
</evidence>
<dbReference type="InterPro" id="IPR013525">
    <property type="entry name" value="ABC2_TM"/>
</dbReference>
<keyword evidence="4" id="KW-1003">Cell membrane</keyword>
<dbReference type="STRING" id="1121884.SAMN02745131_01697"/>